<feature type="domain" description="HTH lacI-type" evidence="4">
    <location>
        <begin position="2"/>
        <end position="56"/>
    </location>
</feature>
<evidence type="ECO:0000313" key="5">
    <source>
        <dbReference type="EMBL" id="MCY0789219.1"/>
    </source>
</evidence>
<comment type="caution">
    <text evidence="5">The sequence shown here is derived from an EMBL/GenBank/DDBJ whole genome shotgun (WGS) entry which is preliminary data.</text>
</comment>
<dbReference type="SUPFAM" id="SSF47413">
    <property type="entry name" value="lambda repressor-like DNA-binding domains"/>
    <property type="match status" value="1"/>
</dbReference>
<dbReference type="GO" id="GO:0003700">
    <property type="term" value="F:DNA-binding transcription factor activity"/>
    <property type="evidence" value="ECO:0007669"/>
    <property type="project" value="TreeGrafter"/>
</dbReference>
<evidence type="ECO:0000256" key="2">
    <source>
        <dbReference type="ARBA" id="ARBA00023125"/>
    </source>
</evidence>
<proteinExistence type="predicted"/>
<dbReference type="InterPro" id="IPR028082">
    <property type="entry name" value="Peripla_BP_I"/>
</dbReference>
<keyword evidence="2" id="KW-0238">DNA-binding</keyword>
<dbReference type="CDD" id="cd01392">
    <property type="entry name" value="HTH_LacI"/>
    <property type="match status" value="1"/>
</dbReference>
<dbReference type="Pfam" id="PF00532">
    <property type="entry name" value="Peripla_BP_1"/>
    <property type="match status" value="1"/>
</dbReference>
<dbReference type="SMART" id="SM00354">
    <property type="entry name" value="HTH_LACI"/>
    <property type="match status" value="1"/>
</dbReference>
<dbReference type="GO" id="GO:0000976">
    <property type="term" value="F:transcription cis-regulatory region binding"/>
    <property type="evidence" value="ECO:0007669"/>
    <property type="project" value="TreeGrafter"/>
</dbReference>
<dbReference type="InterPro" id="IPR001761">
    <property type="entry name" value="Peripla_BP/Lac1_sug-bd_dom"/>
</dbReference>
<dbReference type="PROSITE" id="PS00356">
    <property type="entry name" value="HTH_LACI_1"/>
    <property type="match status" value="1"/>
</dbReference>
<reference evidence="5" key="1">
    <citation type="submission" date="2022-08" db="EMBL/GenBank/DDBJ databases">
        <authorList>
            <person name="Dale J.L."/>
        </authorList>
    </citation>
    <scope>NUCLEOTIDE SEQUENCE</scope>
    <source>
        <strain evidence="5">2022EL-00758</strain>
    </source>
</reference>
<name>A0A9Q4CMW1_MORMO</name>
<evidence type="ECO:0000256" key="3">
    <source>
        <dbReference type="ARBA" id="ARBA00023163"/>
    </source>
</evidence>
<dbReference type="AlphaFoldDB" id="A0A9Q4CMW1"/>
<dbReference type="InterPro" id="IPR010982">
    <property type="entry name" value="Lambda_DNA-bd_dom_sf"/>
</dbReference>
<accession>A0A9Q4CMW1</accession>
<dbReference type="CDD" id="cd06270">
    <property type="entry name" value="PBP1_GalS-like"/>
    <property type="match status" value="1"/>
</dbReference>
<keyword evidence="1" id="KW-0805">Transcription regulation</keyword>
<dbReference type="PANTHER" id="PTHR30146">
    <property type="entry name" value="LACI-RELATED TRANSCRIPTIONAL REPRESSOR"/>
    <property type="match status" value="1"/>
</dbReference>
<dbReference type="PRINTS" id="PR00036">
    <property type="entry name" value="HTHLACI"/>
</dbReference>
<dbReference type="RefSeq" id="WP_267785333.1">
    <property type="nucleotide sequence ID" value="NZ_JAPNMI010000003.1"/>
</dbReference>
<dbReference type="PANTHER" id="PTHR30146:SF98">
    <property type="entry name" value="HTH-TYPE TRANSCRIPTIONAL REGULATOR GALR"/>
    <property type="match status" value="1"/>
</dbReference>
<organism evidence="5 6">
    <name type="scientific">Morganella morganii</name>
    <name type="common">Proteus morganii</name>
    <dbReference type="NCBI Taxonomy" id="582"/>
    <lineage>
        <taxon>Bacteria</taxon>
        <taxon>Pseudomonadati</taxon>
        <taxon>Pseudomonadota</taxon>
        <taxon>Gammaproteobacteria</taxon>
        <taxon>Enterobacterales</taxon>
        <taxon>Morganellaceae</taxon>
        <taxon>Morganella</taxon>
    </lineage>
</organism>
<dbReference type="InterPro" id="IPR000843">
    <property type="entry name" value="HTH_LacI"/>
</dbReference>
<dbReference type="Pfam" id="PF00356">
    <property type="entry name" value="LacI"/>
    <property type="match status" value="1"/>
</dbReference>
<protein>
    <submittedName>
        <fullName evidence="5">Substrate-binding domain-containing protein</fullName>
    </submittedName>
</protein>
<dbReference type="Gene3D" id="3.40.50.2300">
    <property type="match status" value="2"/>
</dbReference>
<evidence type="ECO:0000313" key="6">
    <source>
        <dbReference type="Proteomes" id="UP001076655"/>
    </source>
</evidence>
<dbReference type="Proteomes" id="UP001076655">
    <property type="component" value="Unassembled WGS sequence"/>
</dbReference>
<evidence type="ECO:0000256" key="1">
    <source>
        <dbReference type="ARBA" id="ARBA00023015"/>
    </source>
</evidence>
<dbReference type="Gene3D" id="1.10.260.40">
    <property type="entry name" value="lambda repressor-like DNA-binding domains"/>
    <property type="match status" value="1"/>
</dbReference>
<dbReference type="PROSITE" id="PS50932">
    <property type="entry name" value="HTH_LACI_2"/>
    <property type="match status" value="1"/>
</dbReference>
<sequence length="336" mass="35921">MATIKDVAKLAGVSVATVSRVINQSPKAGAESVRAVQAAMKELAYRPNAAARALVSQSSDIVGVLVGDVSDPFFGSLVKAADEVAHQHGKHLLIGNGYHRQEDERRGIELLMNSRCDACVIHAKALSDEELRGYAAEMPSMVFINRVIPGLENRCVALDNRRGSQLATQYLLKQGHRHIACLSSSHTIEDSTQRLAGYRDALAEAGCELPDAYIAAGEPVAEGGEAAMSAILSLSLPVTAVVAYNDFMAAGALSVIEANGLRAPEDISVIGFDDSMIARYIQPRLTTIRYPVDMMAQTATQLALALALASSQTLPFCPPCYTPVLVLRHSVMSRFS</sequence>
<dbReference type="SUPFAM" id="SSF53822">
    <property type="entry name" value="Periplasmic binding protein-like I"/>
    <property type="match status" value="1"/>
</dbReference>
<evidence type="ECO:0000259" key="4">
    <source>
        <dbReference type="PROSITE" id="PS50932"/>
    </source>
</evidence>
<gene>
    <name evidence="5" type="ORF">N0392_05920</name>
</gene>
<dbReference type="EMBL" id="JAPNMI010000003">
    <property type="protein sequence ID" value="MCY0789219.1"/>
    <property type="molecule type" value="Genomic_DNA"/>
</dbReference>
<keyword evidence="3" id="KW-0804">Transcription</keyword>